<evidence type="ECO:0000256" key="4">
    <source>
        <dbReference type="ARBA" id="ARBA00022777"/>
    </source>
</evidence>
<dbReference type="Gene3D" id="3.30.565.10">
    <property type="entry name" value="Histidine kinase-like ATPase, C-terminal domain"/>
    <property type="match status" value="1"/>
</dbReference>
<organism evidence="6 7">
    <name type="scientific">Treponema berlinense</name>
    <dbReference type="NCBI Taxonomy" id="225004"/>
    <lineage>
        <taxon>Bacteria</taxon>
        <taxon>Pseudomonadati</taxon>
        <taxon>Spirochaetota</taxon>
        <taxon>Spirochaetia</taxon>
        <taxon>Spirochaetales</taxon>
        <taxon>Treponemataceae</taxon>
        <taxon>Treponema</taxon>
    </lineage>
</organism>
<dbReference type="InterPro" id="IPR003594">
    <property type="entry name" value="HATPase_dom"/>
</dbReference>
<accession>A0A1T4NWN8</accession>
<dbReference type="SMART" id="SM00387">
    <property type="entry name" value="HATPase_c"/>
    <property type="match status" value="1"/>
</dbReference>
<sequence length="126" mass="13971">MNIASNAVKYNKENGRIKICVTEKEIDCCNTYVEFDCADTGIGMSEEYSAHIFEPFSQENTGARTQFGGSGLGMAIVKKLVDKMNGSVNFKSEKNIGTVFSVSLPFKLCHKDSPIEENKKTFLILE</sequence>
<dbReference type="PANTHER" id="PTHR43047">
    <property type="entry name" value="TWO-COMPONENT HISTIDINE PROTEIN KINASE"/>
    <property type="match status" value="1"/>
</dbReference>
<keyword evidence="7" id="KW-1185">Reference proteome</keyword>
<proteinExistence type="predicted"/>
<dbReference type="GO" id="GO:0000155">
    <property type="term" value="F:phosphorelay sensor kinase activity"/>
    <property type="evidence" value="ECO:0007669"/>
    <property type="project" value="TreeGrafter"/>
</dbReference>
<dbReference type="Proteomes" id="UP000190395">
    <property type="component" value="Unassembled WGS sequence"/>
</dbReference>
<dbReference type="PROSITE" id="PS50109">
    <property type="entry name" value="HIS_KIN"/>
    <property type="match status" value="1"/>
</dbReference>
<evidence type="ECO:0000256" key="2">
    <source>
        <dbReference type="ARBA" id="ARBA00012438"/>
    </source>
</evidence>
<dbReference type="EC" id="2.7.13.3" evidence="2"/>
<protein>
    <recommendedName>
        <fullName evidence="2">histidine kinase</fullName>
        <ecNumber evidence="2">2.7.13.3</ecNumber>
    </recommendedName>
</protein>
<evidence type="ECO:0000259" key="5">
    <source>
        <dbReference type="PROSITE" id="PS50109"/>
    </source>
</evidence>
<evidence type="ECO:0000256" key="1">
    <source>
        <dbReference type="ARBA" id="ARBA00000085"/>
    </source>
</evidence>
<reference evidence="6 7" key="1">
    <citation type="submission" date="2017-02" db="EMBL/GenBank/DDBJ databases">
        <authorList>
            <person name="Peterson S.W."/>
        </authorList>
    </citation>
    <scope>NUCLEOTIDE SEQUENCE [LARGE SCALE GENOMIC DNA]</scope>
    <source>
        <strain evidence="6 7">ATCC BAA-909</strain>
    </source>
</reference>
<dbReference type="STRING" id="225004.SAMN02745152_01356"/>
<dbReference type="InterPro" id="IPR036890">
    <property type="entry name" value="HATPase_C_sf"/>
</dbReference>
<dbReference type="GO" id="GO:0005886">
    <property type="term" value="C:plasma membrane"/>
    <property type="evidence" value="ECO:0007669"/>
    <property type="project" value="TreeGrafter"/>
</dbReference>
<dbReference type="GO" id="GO:0009927">
    <property type="term" value="F:histidine phosphotransfer kinase activity"/>
    <property type="evidence" value="ECO:0007669"/>
    <property type="project" value="TreeGrafter"/>
</dbReference>
<name>A0A1T4NWN8_9SPIR</name>
<dbReference type="EMBL" id="FUXC01000007">
    <property type="protein sequence ID" value="SJZ83477.1"/>
    <property type="molecule type" value="Genomic_DNA"/>
</dbReference>
<evidence type="ECO:0000313" key="6">
    <source>
        <dbReference type="EMBL" id="SJZ83477.1"/>
    </source>
</evidence>
<dbReference type="SUPFAM" id="SSF55874">
    <property type="entry name" value="ATPase domain of HSP90 chaperone/DNA topoisomerase II/histidine kinase"/>
    <property type="match status" value="1"/>
</dbReference>
<gene>
    <name evidence="6" type="ORF">SAMN02745152_01356</name>
</gene>
<dbReference type="InterPro" id="IPR004358">
    <property type="entry name" value="Sig_transdc_His_kin-like_C"/>
</dbReference>
<evidence type="ECO:0000313" key="7">
    <source>
        <dbReference type="Proteomes" id="UP000190395"/>
    </source>
</evidence>
<dbReference type="InterPro" id="IPR005467">
    <property type="entry name" value="His_kinase_dom"/>
</dbReference>
<keyword evidence="4 6" id="KW-0418">Kinase</keyword>
<dbReference type="PANTHER" id="PTHR43047:SF72">
    <property type="entry name" value="OSMOSENSING HISTIDINE PROTEIN KINASE SLN1"/>
    <property type="match status" value="1"/>
</dbReference>
<feature type="domain" description="Histidine kinase" evidence="5">
    <location>
        <begin position="1"/>
        <end position="108"/>
    </location>
</feature>
<dbReference type="Pfam" id="PF02518">
    <property type="entry name" value="HATPase_c"/>
    <property type="match status" value="1"/>
</dbReference>
<comment type="catalytic activity">
    <reaction evidence="1">
        <text>ATP + protein L-histidine = ADP + protein N-phospho-L-histidine.</text>
        <dbReference type="EC" id="2.7.13.3"/>
    </reaction>
</comment>
<keyword evidence="3" id="KW-0808">Transferase</keyword>
<evidence type="ECO:0000256" key="3">
    <source>
        <dbReference type="ARBA" id="ARBA00022679"/>
    </source>
</evidence>
<dbReference type="PRINTS" id="PR00344">
    <property type="entry name" value="BCTRLSENSOR"/>
</dbReference>
<dbReference type="AlphaFoldDB" id="A0A1T4NWN8"/>